<keyword evidence="2" id="KW-0677">Repeat</keyword>
<proteinExistence type="predicted"/>
<dbReference type="GO" id="GO:0000981">
    <property type="term" value="F:DNA-binding transcription factor activity, RNA polymerase II-specific"/>
    <property type="evidence" value="ECO:0007669"/>
    <property type="project" value="TreeGrafter"/>
</dbReference>
<feature type="domain" description="HTH myb-type" evidence="9">
    <location>
        <begin position="150"/>
        <end position="200"/>
    </location>
</feature>
<dbReference type="SUPFAM" id="SSF53098">
    <property type="entry name" value="Ribonuclease H-like"/>
    <property type="match status" value="1"/>
</dbReference>
<feature type="domain" description="Myb-like" evidence="8">
    <location>
        <begin position="146"/>
        <end position="196"/>
    </location>
</feature>
<keyword evidence="3" id="KW-0805">Transcription regulation</keyword>
<dbReference type="CDD" id="cd00167">
    <property type="entry name" value="SANT"/>
    <property type="match status" value="3"/>
</dbReference>
<dbReference type="FunFam" id="1.10.10.60:FF:000016">
    <property type="entry name" value="Transcriptional activator Myb isoform A"/>
    <property type="match status" value="1"/>
</dbReference>
<dbReference type="Pfam" id="PF05699">
    <property type="entry name" value="Dimer_Tnp_hAT"/>
    <property type="match status" value="1"/>
</dbReference>
<dbReference type="AlphaFoldDB" id="A0A3P8T1I5"/>
<dbReference type="InterPro" id="IPR008906">
    <property type="entry name" value="HATC_C_dom"/>
</dbReference>
<evidence type="ECO:0000259" key="8">
    <source>
        <dbReference type="PROSITE" id="PS50090"/>
    </source>
</evidence>
<accession>A0A3P8T1I5</accession>
<dbReference type="GO" id="GO:0000978">
    <property type="term" value="F:RNA polymerase II cis-regulatory region sequence-specific DNA binding"/>
    <property type="evidence" value="ECO:0007669"/>
    <property type="project" value="TreeGrafter"/>
</dbReference>
<evidence type="ECO:0000256" key="6">
    <source>
        <dbReference type="ARBA" id="ARBA00023242"/>
    </source>
</evidence>
<dbReference type="Ensembl" id="ENSAPET00000018710.1">
    <property type="protein sequence ID" value="ENSAPEP00000018204.1"/>
    <property type="gene ID" value="ENSAPEG00000013021.1"/>
</dbReference>
<feature type="domain" description="Myb-like" evidence="8">
    <location>
        <begin position="49"/>
        <end position="93"/>
    </location>
</feature>
<reference evidence="10" key="3">
    <citation type="submission" date="2025-09" db="UniProtKB">
        <authorList>
            <consortium name="Ensembl"/>
        </authorList>
    </citation>
    <scope>IDENTIFICATION</scope>
</reference>
<name>A0A3P8T1I5_AMPPE</name>
<keyword evidence="5" id="KW-0804">Transcription</keyword>
<evidence type="ECO:0000256" key="7">
    <source>
        <dbReference type="SAM" id="MobiDB-lite"/>
    </source>
</evidence>
<evidence type="ECO:0000256" key="4">
    <source>
        <dbReference type="ARBA" id="ARBA00023125"/>
    </source>
</evidence>
<dbReference type="PROSITE" id="PS51294">
    <property type="entry name" value="HTH_MYB"/>
    <property type="match status" value="3"/>
</dbReference>
<dbReference type="SMART" id="SM00717">
    <property type="entry name" value="SANT"/>
    <property type="match status" value="3"/>
</dbReference>
<dbReference type="GO" id="GO:0005634">
    <property type="term" value="C:nucleus"/>
    <property type="evidence" value="ECO:0007669"/>
    <property type="project" value="UniProtKB-SubCell"/>
</dbReference>
<feature type="domain" description="Myb-like" evidence="8">
    <location>
        <begin position="94"/>
        <end position="145"/>
    </location>
</feature>
<feature type="domain" description="HTH myb-type" evidence="9">
    <location>
        <begin position="94"/>
        <end position="149"/>
    </location>
</feature>
<reference evidence="10 11" key="1">
    <citation type="submission" date="2018-03" db="EMBL/GenBank/DDBJ databases">
        <title>Finding Nemo's genes: A chromosome-scale reference assembly of the genome of the orange clownfish Amphiprion percula.</title>
        <authorList>
            <person name="Lehmann R."/>
        </authorList>
    </citation>
    <scope>NUCLEOTIDE SEQUENCE</scope>
</reference>
<evidence type="ECO:0000259" key="9">
    <source>
        <dbReference type="PROSITE" id="PS51294"/>
    </source>
</evidence>
<organism evidence="10 11">
    <name type="scientific">Amphiprion percula</name>
    <name type="common">Orange clownfish</name>
    <name type="synonym">Lutjanus percula</name>
    <dbReference type="NCBI Taxonomy" id="161767"/>
    <lineage>
        <taxon>Eukaryota</taxon>
        <taxon>Metazoa</taxon>
        <taxon>Chordata</taxon>
        <taxon>Craniata</taxon>
        <taxon>Vertebrata</taxon>
        <taxon>Euteleostomi</taxon>
        <taxon>Actinopterygii</taxon>
        <taxon>Neopterygii</taxon>
        <taxon>Teleostei</taxon>
        <taxon>Neoteleostei</taxon>
        <taxon>Acanthomorphata</taxon>
        <taxon>Ovalentaria</taxon>
        <taxon>Pomacentridae</taxon>
        <taxon>Amphiprion</taxon>
    </lineage>
</organism>
<dbReference type="InterPro" id="IPR009057">
    <property type="entry name" value="Homeodomain-like_sf"/>
</dbReference>
<evidence type="ECO:0008006" key="12">
    <source>
        <dbReference type="Google" id="ProtNLM"/>
    </source>
</evidence>
<dbReference type="Pfam" id="PF00249">
    <property type="entry name" value="Myb_DNA-binding"/>
    <property type="match status" value="3"/>
</dbReference>
<protein>
    <recommendedName>
        <fullName evidence="12">MYB proto-oncogene like 2</fullName>
    </recommendedName>
</protein>
<evidence type="ECO:0000313" key="10">
    <source>
        <dbReference type="Ensembl" id="ENSAPEP00000018204.1"/>
    </source>
</evidence>
<feature type="compositionally biased region" description="Polar residues" evidence="7">
    <location>
        <begin position="752"/>
        <end position="775"/>
    </location>
</feature>
<dbReference type="STRING" id="161767.ENSAPEP00000018204"/>
<dbReference type="InterPro" id="IPR017930">
    <property type="entry name" value="Myb_dom"/>
</dbReference>
<dbReference type="SUPFAM" id="SSF140996">
    <property type="entry name" value="Hermes dimerisation domain"/>
    <property type="match status" value="1"/>
</dbReference>
<evidence type="ECO:0000313" key="11">
    <source>
        <dbReference type="Proteomes" id="UP000265080"/>
    </source>
</evidence>
<feature type="domain" description="HTH myb-type" evidence="9">
    <location>
        <begin position="49"/>
        <end position="93"/>
    </location>
</feature>
<dbReference type="PROSITE" id="PS50090">
    <property type="entry name" value="MYB_LIKE"/>
    <property type="match status" value="3"/>
</dbReference>
<keyword evidence="11" id="KW-1185">Reference proteome</keyword>
<dbReference type="GO" id="GO:0046983">
    <property type="term" value="F:protein dimerization activity"/>
    <property type="evidence" value="ECO:0007669"/>
    <property type="project" value="InterPro"/>
</dbReference>
<evidence type="ECO:0000256" key="1">
    <source>
        <dbReference type="ARBA" id="ARBA00004123"/>
    </source>
</evidence>
<dbReference type="InterPro" id="IPR001005">
    <property type="entry name" value="SANT/Myb"/>
</dbReference>
<evidence type="ECO:0000256" key="2">
    <source>
        <dbReference type="ARBA" id="ARBA00022737"/>
    </source>
</evidence>
<comment type="subcellular location">
    <subcellularLocation>
        <location evidence="1">Nucleus</location>
    </subcellularLocation>
</comment>
<sequence>MSRGELEKLDPAVFQKQLHGLKFNMEEGNSNLCNDTDSDTAEKKDGIAKWTQEEDENLKILINNFGKKDWKMIASFLPGRTDHQCVHRWKKYLDPDIIKGYWSKEEDEMIVKLVGRYGTKHWSMIAKHLKGRLGKQCRDRWHNHLNPMIKKSSWTSEEDLIIYKAHSILGNRWAEISKLLPGRSDNSVKNHWNTTIKRKAEMGCYKDEADSVSLDIQQFVEGEVDFKCDVVLDAEPVTPEVVKQQKEHHKVREMMSVPPPQALVSKRGLSSSSSNPSPTPSPSPSSSSGAVQVDQKKYADAALRMIAEDMLPLSFVEGAGFRSFMSTIMPECTKLSQRAMGLQLYDDVERTIKPQLIRDLKACLAKTKDSKSAIHATFDLWTGNQSQPGEDPIVVVQLHFVSDSWQIRRPVVAFRHLTHRNLSTAVARELEGVLLSYGIFPDSIGYVLANQAKEALAANNFFCDYRIMCSSNRGEPVGDEIVTFLSDQMSETESPFSELQIGTRTTCVARTLQTVIKDALKTSRLVENLLSQVHNVVAFFKNSAYWSEVLVKECNMSLCPPSTSCRWNSMMLSLRRMVQESAWSAIMTLLAQARIEACDAASAPPLVMVKREQVIDILGLLEPFEEALQVLQGNGVTISFIIPSLVGLDKTLENRVTNYTHFSKALRSGLHTHFQSLIHQKDVVLAAVLDPRIKLQPFPDVKMEEQTGFLMPLSKHQVRSLVESSVKSLESSAVPTVEADKEQKKEQDAEEGSQSNAVTELSDGSSDDNNCGEVSQNDLKRKSIFNFLQPPAKTMKTSELDVYLSEPLLETTSSLLYWRSANRLPRLQGIAKKLLAVPATSGGFDRLCPMAACIVRAKRNRLPPHTTERLLIYKNSVKTKTVKKPNRVAKN</sequence>
<feature type="compositionally biased region" description="Basic and acidic residues" evidence="7">
    <location>
        <begin position="738"/>
        <end position="747"/>
    </location>
</feature>
<keyword evidence="4" id="KW-0238">DNA-binding</keyword>
<dbReference type="SUPFAM" id="SSF46689">
    <property type="entry name" value="Homeodomain-like"/>
    <property type="match status" value="2"/>
</dbReference>
<reference evidence="10" key="2">
    <citation type="submission" date="2025-08" db="UniProtKB">
        <authorList>
            <consortium name="Ensembl"/>
        </authorList>
    </citation>
    <scope>IDENTIFICATION</scope>
</reference>
<dbReference type="InterPro" id="IPR012337">
    <property type="entry name" value="RNaseH-like_sf"/>
</dbReference>
<evidence type="ECO:0000256" key="3">
    <source>
        <dbReference type="ARBA" id="ARBA00023015"/>
    </source>
</evidence>
<dbReference type="PANTHER" id="PTHR45614">
    <property type="entry name" value="MYB PROTEIN-RELATED"/>
    <property type="match status" value="1"/>
</dbReference>
<dbReference type="InterPro" id="IPR050560">
    <property type="entry name" value="MYB_TF"/>
</dbReference>
<dbReference type="Gene3D" id="1.10.10.60">
    <property type="entry name" value="Homeodomain-like"/>
    <property type="match status" value="3"/>
</dbReference>
<dbReference type="PANTHER" id="PTHR45614:SF30">
    <property type="entry name" value="MYB-RELATED PROTEIN B"/>
    <property type="match status" value="1"/>
</dbReference>
<feature type="region of interest" description="Disordered" evidence="7">
    <location>
        <begin position="242"/>
        <end position="293"/>
    </location>
</feature>
<dbReference type="FunFam" id="1.10.10.60:FF:000010">
    <property type="entry name" value="Transcriptional activator Myb isoform A"/>
    <property type="match status" value="1"/>
</dbReference>
<dbReference type="Proteomes" id="UP000265080">
    <property type="component" value="Chromosome 8"/>
</dbReference>
<feature type="region of interest" description="Disordered" evidence="7">
    <location>
        <begin position="732"/>
        <end position="775"/>
    </location>
</feature>
<keyword evidence="6" id="KW-0539">Nucleus</keyword>
<evidence type="ECO:0000256" key="5">
    <source>
        <dbReference type="ARBA" id="ARBA00023163"/>
    </source>
</evidence>
<dbReference type="GeneTree" id="ENSGT00940000156091"/>